<dbReference type="Proteomes" id="UP000186819">
    <property type="component" value="Unassembled WGS sequence"/>
</dbReference>
<organism evidence="1 2">
    <name type="scientific">Aromatoleum tolulyticum</name>
    <dbReference type="NCBI Taxonomy" id="34027"/>
    <lineage>
        <taxon>Bacteria</taxon>
        <taxon>Pseudomonadati</taxon>
        <taxon>Pseudomonadota</taxon>
        <taxon>Betaproteobacteria</taxon>
        <taxon>Rhodocyclales</taxon>
        <taxon>Rhodocyclaceae</taxon>
        <taxon>Aromatoleum</taxon>
    </lineage>
</organism>
<sequence>MPSYASPSSNATALTTSQDRLVLDNLIRRELKVGDPSDPQQVAQALLERYRGDPRAQAITQESRGLPFLQAIAPVASVAAQSAACGAEWQQATDDIESDLRSLTADAILKDVKPELHGWAQAIRSALAEGYNAAKFALDPRNRDKGLAMRRQLNDYARLARLVGAHTPALVANFRKFAQSLDEAANLLLVIMGEALANVGFGGGRYLPQVAYSELQTRRDAAIYALRNLVGSTQMAYGPEDWPRGLDAYRQLTELLEAQGQNDLRSLLVETELARTMDELVQRSGDTTADGLRAVGSTALLALERFRRMVRVARRGISPESPALYAYLEALQLFASAFDSAGGFRLMKIARPPILFYGLYGNTGMDDADRRLVDLITRRGMLAETLDCLAESCCTSNRSCLVLLDKVLYDLDRAIDLYALGFANFGATERRASAYGFVIDAVVDAAGPCRTPAATALDQKLIDRLEDLADDVLRPSIDIATDEGMRSAVRRIRDLAAQIIAALGTAGLPDSDDVANRRAALPAASTGSTDAIALTRLYAAIVRSDARLRAADVFVEGDGEVTAYVGVIEQELCLQREMETRWDNLVHTMVANCGTIDVSLGQLREVVDLATQAVVGEVCREEAPIDLPPALETSFDTLVDSVERTGLGRPNRVAALQKRR</sequence>
<gene>
    <name evidence="1" type="ORF">SAMN05421829_11765</name>
</gene>
<name>A0A1N7BDV8_9RHOO</name>
<dbReference type="EMBL" id="FTMD01000017">
    <property type="protein sequence ID" value="SIR49510.1"/>
    <property type="molecule type" value="Genomic_DNA"/>
</dbReference>
<evidence type="ECO:0000313" key="2">
    <source>
        <dbReference type="Proteomes" id="UP000186819"/>
    </source>
</evidence>
<protein>
    <submittedName>
        <fullName evidence="1">Uncharacterized protein</fullName>
    </submittedName>
</protein>
<accession>A0A1N7BDV8</accession>
<dbReference type="AlphaFoldDB" id="A0A1N7BDV8"/>
<keyword evidence="2" id="KW-1185">Reference proteome</keyword>
<reference evidence="2" key="1">
    <citation type="submission" date="2017-01" db="EMBL/GenBank/DDBJ databases">
        <authorList>
            <person name="Varghese N."/>
            <person name="Submissions S."/>
        </authorList>
    </citation>
    <scope>NUCLEOTIDE SEQUENCE [LARGE SCALE GENOMIC DNA]</scope>
    <source>
        <strain evidence="2">ATCC 51758</strain>
    </source>
</reference>
<dbReference type="STRING" id="34027.SAMN05421829_11765"/>
<evidence type="ECO:0000313" key="1">
    <source>
        <dbReference type="EMBL" id="SIR49510.1"/>
    </source>
</evidence>
<proteinExistence type="predicted"/>
<dbReference type="OrthoDB" id="9029322at2"/>
<dbReference type="RefSeq" id="WP_139335968.1">
    <property type="nucleotide sequence ID" value="NZ_FTMD01000017.1"/>
</dbReference>